<dbReference type="Proteomes" id="UP000612746">
    <property type="component" value="Unassembled WGS sequence"/>
</dbReference>
<dbReference type="EMBL" id="JAEPRA010000014">
    <property type="protein sequence ID" value="KAG2176083.1"/>
    <property type="molecule type" value="Genomic_DNA"/>
</dbReference>
<feature type="transmembrane region" description="Helical" evidence="1">
    <location>
        <begin position="23"/>
        <end position="44"/>
    </location>
</feature>
<protein>
    <submittedName>
        <fullName evidence="2">Uncharacterized protein</fullName>
    </submittedName>
</protein>
<evidence type="ECO:0000256" key="1">
    <source>
        <dbReference type="SAM" id="Phobius"/>
    </source>
</evidence>
<dbReference type="Pfam" id="PF13826">
    <property type="entry name" value="Monooxy_af470-like"/>
    <property type="match status" value="1"/>
</dbReference>
<dbReference type="AlphaFoldDB" id="A0A8H7PLI7"/>
<reference evidence="2" key="1">
    <citation type="submission" date="2020-12" db="EMBL/GenBank/DDBJ databases">
        <title>Metabolic potential, ecology and presence of endohyphal bacteria is reflected in genomic diversity of Mucoromycotina.</title>
        <authorList>
            <person name="Muszewska A."/>
            <person name="Okrasinska A."/>
            <person name="Steczkiewicz K."/>
            <person name="Drgas O."/>
            <person name="Orlowska M."/>
            <person name="Perlinska-Lenart U."/>
            <person name="Aleksandrzak-Piekarczyk T."/>
            <person name="Szatraj K."/>
            <person name="Zielenkiewicz U."/>
            <person name="Pilsyk S."/>
            <person name="Malc E."/>
            <person name="Mieczkowski P."/>
            <person name="Kruszewska J.S."/>
            <person name="Biernat P."/>
            <person name="Pawlowska J."/>
        </authorList>
    </citation>
    <scope>NUCLEOTIDE SEQUENCE</scope>
    <source>
        <strain evidence="2">WA0000051536</strain>
    </source>
</reference>
<keyword evidence="1" id="KW-1133">Transmembrane helix</keyword>
<name>A0A8H7PLI7_9FUNG</name>
<gene>
    <name evidence="2" type="ORF">INT44_000562</name>
</gene>
<evidence type="ECO:0000313" key="3">
    <source>
        <dbReference type="Proteomes" id="UP000612746"/>
    </source>
</evidence>
<comment type="caution">
    <text evidence="2">The sequence shown here is derived from an EMBL/GenBank/DDBJ whole genome shotgun (WGS) entry which is preliminary data.</text>
</comment>
<proteinExistence type="predicted"/>
<accession>A0A8H7PLI7</accession>
<keyword evidence="1" id="KW-0812">Transmembrane</keyword>
<feature type="transmembrane region" description="Helical" evidence="1">
    <location>
        <begin position="50"/>
        <end position="67"/>
    </location>
</feature>
<sequence length="300" mass="32648">MSYQNKSTTAQKRFGVFQSSDPFLPFAAIFGSRALLGVTLLASAVLPRSLAAGAGVIVLISAYRNAISFTFKSFLFPEAPKKLTLAEKQSVNLDTQSTDPIPFRVAPVIKGDFCVFLIGFRVNGFARGNDNGWLGKAMGDMLAELQDQPELGCMNCDSYVSSNPLGGSTFLLVQYWRSYDQLVEYARGQDLKHYPAWMRILKESKSSGGLGGIWHETYKVRDGEYEGIYVNTPPLGLGKVSLVPAIGKMTTSKGRTGDSDGKDYLKGTDEVYSNLNKMNIEVQKCPISGAEGAQCPVPHA</sequence>
<dbReference type="InterPro" id="IPR025444">
    <property type="entry name" value="Monooxy_af470"/>
</dbReference>
<keyword evidence="1" id="KW-0472">Membrane</keyword>
<organism evidence="2 3">
    <name type="scientific">Umbelopsis vinacea</name>
    <dbReference type="NCBI Taxonomy" id="44442"/>
    <lineage>
        <taxon>Eukaryota</taxon>
        <taxon>Fungi</taxon>
        <taxon>Fungi incertae sedis</taxon>
        <taxon>Mucoromycota</taxon>
        <taxon>Mucoromycotina</taxon>
        <taxon>Umbelopsidomycetes</taxon>
        <taxon>Umbelopsidales</taxon>
        <taxon>Umbelopsidaceae</taxon>
        <taxon>Umbelopsis</taxon>
    </lineage>
</organism>
<dbReference type="OrthoDB" id="3202396at2759"/>
<keyword evidence="3" id="KW-1185">Reference proteome</keyword>
<evidence type="ECO:0000313" key="2">
    <source>
        <dbReference type="EMBL" id="KAG2176083.1"/>
    </source>
</evidence>